<feature type="transmembrane region" description="Helical" evidence="1">
    <location>
        <begin position="89"/>
        <end position="107"/>
    </location>
</feature>
<evidence type="ECO:0000313" key="3">
    <source>
        <dbReference type="Proteomes" id="UP001501742"/>
    </source>
</evidence>
<accession>A0ABP4KC37</accession>
<evidence type="ECO:0000313" key="2">
    <source>
        <dbReference type="EMBL" id="GAA1494954.1"/>
    </source>
</evidence>
<feature type="transmembrane region" description="Helical" evidence="1">
    <location>
        <begin position="163"/>
        <end position="191"/>
    </location>
</feature>
<keyword evidence="1" id="KW-0472">Membrane</keyword>
<feature type="transmembrane region" description="Helical" evidence="1">
    <location>
        <begin position="235"/>
        <end position="257"/>
    </location>
</feature>
<reference evidence="3" key="1">
    <citation type="journal article" date="2019" name="Int. J. Syst. Evol. Microbiol.">
        <title>The Global Catalogue of Microorganisms (GCM) 10K type strain sequencing project: providing services to taxonomists for standard genome sequencing and annotation.</title>
        <authorList>
            <consortium name="The Broad Institute Genomics Platform"/>
            <consortium name="The Broad Institute Genome Sequencing Center for Infectious Disease"/>
            <person name="Wu L."/>
            <person name="Ma J."/>
        </authorList>
    </citation>
    <scope>NUCLEOTIDE SEQUENCE [LARGE SCALE GENOMIC DNA]</scope>
    <source>
        <strain evidence="3">JCM 12140</strain>
    </source>
</reference>
<evidence type="ECO:0000256" key="1">
    <source>
        <dbReference type="SAM" id="Phobius"/>
    </source>
</evidence>
<organism evidence="2 3">
    <name type="scientific">Curtobacterium herbarum</name>
    <dbReference type="NCBI Taxonomy" id="150122"/>
    <lineage>
        <taxon>Bacteria</taxon>
        <taxon>Bacillati</taxon>
        <taxon>Actinomycetota</taxon>
        <taxon>Actinomycetes</taxon>
        <taxon>Micrococcales</taxon>
        <taxon>Microbacteriaceae</taxon>
        <taxon>Curtobacterium</taxon>
    </lineage>
</organism>
<name>A0ABP4KC37_9MICO</name>
<dbReference type="EMBL" id="BAAAJX010000020">
    <property type="protein sequence ID" value="GAA1494954.1"/>
    <property type="molecule type" value="Genomic_DNA"/>
</dbReference>
<keyword evidence="1" id="KW-0812">Transmembrane</keyword>
<feature type="transmembrane region" description="Helical" evidence="1">
    <location>
        <begin position="203"/>
        <end position="223"/>
    </location>
</feature>
<gene>
    <name evidence="2" type="ORF">GCM10009627_33000</name>
</gene>
<proteinExistence type="predicted"/>
<sequence length="280" mass="30217">MFLYAIVWLLFVPIRLWWRWVVIPSHNWMSRLLQPRVLAASDPVSRRLNLARTILVAVGASLAELQWRWGTADFGASLGEWFEGFFTGPVALGVSVLVFALVFPACARRGDRLLMMKRMGIPVLVVLGSAAILAALPLVTAAFNWLESARTSSLAWASDGLYGALMVLAGVVLFATLLYFPPVLVIGAWLASRGSFRAGDAHPLMPAASSILAGTLLAIGPVGDVMRGAQVEPDFPVWAAIGLAVVVPVVTVVLALVQLVRLMTVGGWSWRSPYRPVSTS</sequence>
<keyword evidence="1" id="KW-1133">Transmembrane helix</keyword>
<dbReference type="Proteomes" id="UP001501742">
    <property type="component" value="Unassembled WGS sequence"/>
</dbReference>
<feature type="transmembrane region" description="Helical" evidence="1">
    <location>
        <begin position="119"/>
        <end position="143"/>
    </location>
</feature>
<protein>
    <submittedName>
        <fullName evidence="2">Uncharacterized protein</fullName>
    </submittedName>
</protein>
<dbReference type="RefSeq" id="WP_204608239.1">
    <property type="nucleotide sequence ID" value="NZ_BAAAJX010000020.1"/>
</dbReference>
<keyword evidence="3" id="KW-1185">Reference proteome</keyword>
<comment type="caution">
    <text evidence="2">The sequence shown here is derived from an EMBL/GenBank/DDBJ whole genome shotgun (WGS) entry which is preliminary data.</text>
</comment>
<feature type="transmembrane region" description="Helical" evidence="1">
    <location>
        <begin position="6"/>
        <end position="29"/>
    </location>
</feature>